<evidence type="ECO:0008006" key="3">
    <source>
        <dbReference type="Google" id="ProtNLM"/>
    </source>
</evidence>
<accession>A0A9D1E0J0</accession>
<dbReference type="EMBL" id="DVHI01000036">
    <property type="protein sequence ID" value="HIR62465.1"/>
    <property type="molecule type" value="Genomic_DNA"/>
</dbReference>
<name>A0A9D1E0J0_9BACT</name>
<protein>
    <recommendedName>
        <fullName evidence="3">Lipoprotein</fullName>
    </recommendedName>
</protein>
<organism evidence="1 2">
    <name type="scientific">Candidatus Coprenecus avistercoris</name>
    <dbReference type="NCBI Taxonomy" id="2840730"/>
    <lineage>
        <taxon>Bacteria</taxon>
        <taxon>Pseudomonadati</taxon>
        <taxon>Bacteroidota</taxon>
        <taxon>Bacteroidia</taxon>
        <taxon>Bacteroidales</taxon>
        <taxon>Rikenellaceae</taxon>
        <taxon>Rikenellaceae incertae sedis</taxon>
        <taxon>Candidatus Coprenecus</taxon>
    </lineage>
</organism>
<comment type="caution">
    <text evidence="1">The sequence shown here is derived from an EMBL/GenBank/DDBJ whole genome shotgun (WGS) entry which is preliminary data.</text>
</comment>
<evidence type="ECO:0000313" key="2">
    <source>
        <dbReference type="Proteomes" id="UP000886744"/>
    </source>
</evidence>
<dbReference type="SUPFAM" id="SSF50969">
    <property type="entry name" value="YVTN repeat-like/Quinoprotein amine dehydrogenase"/>
    <property type="match status" value="1"/>
</dbReference>
<reference evidence="1" key="1">
    <citation type="submission" date="2020-10" db="EMBL/GenBank/DDBJ databases">
        <authorList>
            <person name="Gilroy R."/>
        </authorList>
    </citation>
    <scope>NUCLEOTIDE SEQUENCE</scope>
    <source>
        <strain evidence="1">ChiHjej13B12-12457</strain>
    </source>
</reference>
<dbReference type="InterPro" id="IPR011044">
    <property type="entry name" value="Quino_amine_DH_bsu"/>
</dbReference>
<dbReference type="Proteomes" id="UP000886744">
    <property type="component" value="Unassembled WGS sequence"/>
</dbReference>
<reference evidence="1" key="2">
    <citation type="journal article" date="2021" name="PeerJ">
        <title>Extensive microbial diversity within the chicken gut microbiome revealed by metagenomics and culture.</title>
        <authorList>
            <person name="Gilroy R."/>
            <person name="Ravi A."/>
            <person name="Getino M."/>
            <person name="Pursley I."/>
            <person name="Horton D.L."/>
            <person name="Alikhan N.F."/>
            <person name="Baker D."/>
            <person name="Gharbi K."/>
            <person name="Hall N."/>
            <person name="Watson M."/>
            <person name="Adriaenssens E.M."/>
            <person name="Foster-Nyarko E."/>
            <person name="Jarju S."/>
            <person name="Secka A."/>
            <person name="Antonio M."/>
            <person name="Oren A."/>
            <person name="Chaudhuri R.R."/>
            <person name="La Ragione R."/>
            <person name="Hildebrand F."/>
            <person name="Pallen M.J."/>
        </authorList>
    </citation>
    <scope>NUCLEOTIDE SEQUENCE</scope>
    <source>
        <strain evidence="1">ChiHjej13B12-12457</strain>
    </source>
</reference>
<evidence type="ECO:0000313" key="1">
    <source>
        <dbReference type="EMBL" id="HIR62465.1"/>
    </source>
</evidence>
<dbReference type="AlphaFoldDB" id="A0A9D1E0J0"/>
<dbReference type="PROSITE" id="PS51257">
    <property type="entry name" value="PROKAR_LIPOPROTEIN"/>
    <property type="match status" value="1"/>
</dbReference>
<sequence length="343" mass="38452">MMKRLLLLASAIIAIIGCGQNQDGKGYTVVKEFPVEETLEPVRVIQYDPVESNILALFRAGDWWISQNIQNYSGESGKCFSLLDGDFRTVVQFGTWGRGPQEFIDPSYHGYEGMKGDSIVITVRDWTMGRLIRLTAHTGDGGYRTELIQDFHKSMRAIHPLGQGRWLCNADNNRYYTTDSQGTVKTYLEGWGEGVNEAIEAKITYQPPQLTSETISPDRSHLLVYSLTWPVLYLHSLDNGERLAEVYVDYGPDDIHSSNYSADLSYNPAEYLGHHIVGMINDEGGYSPVPSRIVIFDLDLKPEASYSIAPANYSAIDPATGILATISYNEETISLYDLSEWLH</sequence>
<proteinExistence type="predicted"/>
<gene>
    <name evidence="1" type="ORF">IAC94_02940</name>
</gene>